<name>A0AAD4L083_9EURO</name>
<dbReference type="RefSeq" id="XP_046074220.1">
    <property type="nucleotide sequence ID" value="XM_046212563.1"/>
</dbReference>
<dbReference type="GO" id="GO:0004177">
    <property type="term" value="F:aminopeptidase activity"/>
    <property type="evidence" value="ECO:0007669"/>
    <property type="project" value="UniProtKB-EC"/>
</dbReference>
<dbReference type="GO" id="GO:0005737">
    <property type="term" value="C:cytoplasm"/>
    <property type="evidence" value="ECO:0007669"/>
    <property type="project" value="InterPro"/>
</dbReference>
<dbReference type="InterPro" id="IPR005944">
    <property type="entry name" value="Pro_iminopeptidase"/>
</dbReference>
<evidence type="ECO:0000313" key="1">
    <source>
        <dbReference type="EMBL" id="KAH8700514.1"/>
    </source>
</evidence>
<dbReference type="InterPro" id="IPR029058">
    <property type="entry name" value="AB_hydrolase_fold"/>
</dbReference>
<dbReference type="PANTHER" id="PTHR43722">
    <property type="entry name" value="PROLINE IMINOPEPTIDASE"/>
    <property type="match status" value="1"/>
</dbReference>
<dbReference type="EMBL" id="JAJTJA010000004">
    <property type="protein sequence ID" value="KAH8700514.1"/>
    <property type="molecule type" value="Genomic_DNA"/>
</dbReference>
<proteinExistence type="predicted"/>
<evidence type="ECO:0008006" key="3">
    <source>
        <dbReference type="Google" id="ProtNLM"/>
    </source>
</evidence>
<sequence>MEHVDITIGAPEPSANTFAKIDDDGWSLSHVRLEAHYFAHGVWLEDSQLFNPQNLGRVTHIPLTIIQGRYDVICPPQTAWELHKLWRAEAEEVR</sequence>
<dbReference type="PANTHER" id="PTHR43722:SF1">
    <property type="entry name" value="PROLINE IMINOPEPTIDASE"/>
    <property type="match status" value="1"/>
</dbReference>
<dbReference type="SUPFAM" id="SSF53474">
    <property type="entry name" value="alpha/beta-Hydrolases"/>
    <property type="match status" value="1"/>
</dbReference>
<dbReference type="AlphaFoldDB" id="A0AAD4L083"/>
<protein>
    <recommendedName>
        <fullName evidence="3">Prolyl aminopeptidase</fullName>
    </recommendedName>
</protein>
<gene>
    <name evidence="1" type="ORF">BGW36DRAFT_316461</name>
</gene>
<dbReference type="GeneID" id="70242850"/>
<accession>A0AAD4L083</accession>
<comment type="caution">
    <text evidence="1">The sequence shown here is derived from an EMBL/GenBank/DDBJ whole genome shotgun (WGS) entry which is preliminary data.</text>
</comment>
<dbReference type="Proteomes" id="UP001201262">
    <property type="component" value="Unassembled WGS sequence"/>
</dbReference>
<evidence type="ECO:0000313" key="2">
    <source>
        <dbReference type="Proteomes" id="UP001201262"/>
    </source>
</evidence>
<organism evidence="1 2">
    <name type="scientific">Talaromyces proteolyticus</name>
    <dbReference type="NCBI Taxonomy" id="1131652"/>
    <lineage>
        <taxon>Eukaryota</taxon>
        <taxon>Fungi</taxon>
        <taxon>Dikarya</taxon>
        <taxon>Ascomycota</taxon>
        <taxon>Pezizomycotina</taxon>
        <taxon>Eurotiomycetes</taxon>
        <taxon>Eurotiomycetidae</taxon>
        <taxon>Eurotiales</taxon>
        <taxon>Trichocomaceae</taxon>
        <taxon>Talaromyces</taxon>
        <taxon>Talaromyces sect. Bacilispori</taxon>
    </lineage>
</organism>
<keyword evidence="2" id="KW-1185">Reference proteome</keyword>
<dbReference type="GO" id="GO:0006508">
    <property type="term" value="P:proteolysis"/>
    <property type="evidence" value="ECO:0007669"/>
    <property type="project" value="InterPro"/>
</dbReference>
<reference evidence="1" key="1">
    <citation type="submission" date="2021-12" db="EMBL/GenBank/DDBJ databases">
        <title>Convergent genome expansion in fungi linked to evolution of root-endophyte symbiosis.</title>
        <authorList>
            <consortium name="DOE Joint Genome Institute"/>
            <person name="Ke Y.-H."/>
            <person name="Bonito G."/>
            <person name="Liao H.-L."/>
            <person name="Looney B."/>
            <person name="Rojas-Flechas A."/>
            <person name="Nash J."/>
            <person name="Hameed K."/>
            <person name="Schadt C."/>
            <person name="Martin F."/>
            <person name="Crous P.W."/>
            <person name="Miettinen O."/>
            <person name="Magnuson J.K."/>
            <person name="Labbe J."/>
            <person name="Jacobson D."/>
            <person name="Doktycz M.J."/>
            <person name="Veneault-Fourrey C."/>
            <person name="Kuo A."/>
            <person name="Mondo S."/>
            <person name="Calhoun S."/>
            <person name="Riley R."/>
            <person name="Ohm R."/>
            <person name="LaButti K."/>
            <person name="Andreopoulos B."/>
            <person name="Pangilinan J."/>
            <person name="Nolan M."/>
            <person name="Tritt A."/>
            <person name="Clum A."/>
            <person name="Lipzen A."/>
            <person name="Daum C."/>
            <person name="Barry K."/>
            <person name="Grigoriev I.V."/>
            <person name="Vilgalys R."/>
        </authorList>
    </citation>
    <scope>NUCLEOTIDE SEQUENCE</scope>
    <source>
        <strain evidence="1">PMI_201</strain>
    </source>
</reference>
<dbReference type="Gene3D" id="3.40.50.1820">
    <property type="entry name" value="alpha/beta hydrolase"/>
    <property type="match status" value="1"/>
</dbReference>